<feature type="region of interest" description="Disordered" evidence="5">
    <location>
        <begin position="814"/>
        <end position="908"/>
    </location>
</feature>
<dbReference type="InterPro" id="IPR020472">
    <property type="entry name" value="WD40_PAC1"/>
</dbReference>
<dbReference type="InterPro" id="IPR050995">
    <property type="entry name" value="WD-F-box_domain-protein"/>
</dbReference>
<evidence type="ECO:0000256" key="3">
    <source>
        <dbReference type="ARBA" id="ARBA00022737"/>
    </source>
</evidence>
<reference evidence="7 8" key="1">
    <citation type="submission" date="2019-12" db="EMBL/GenBank/DDBJ databases">
        <title>A genome sequence resource for the geographically widespread anthracnose pathogen Colletotrichum asianum.</title>
        <authorList>
            <person name="Meng Y."/>
        </authorList>
    </citation>
    <scope>NUCLEOTIDE SEQUENCE [LARGE SCALE GENOMIC DNA]</scope>
    <source>
        <strain evidence="7 8">ICMP 18580</strain>
    </source>
</reference>
<dbReference type="Gene3D" id="1.20.1280.50">
    <property type="match status" value="1"/>
</dbReference>
<feature type="compositionally biased region" description="Low complexity" evidence="5">
    <location>
        <begin position="814"/>
        <end position="827"/>
    </location>
</feature>
<evidence type="ECO:0000256" key="5">
    <source>
        <dbReference type="SAM" id="MobiDB-lite"/>
    </source>
</evidence>
<dbReference type="CDD" id="cd00200">
    <property type="entry name" value="WD40"/>
    <property type="match status" value="1"/>
</dbReference>
<accession>A0A8H3W0G6</accession>
<dbReference type="InterPro" id="IPR001680">
    <property type="entry name" value="WD40_rpt"/>
</dbReference>
<dbReference type="AlphaFoldDB" id="A0A8H3W0G6"/>
<feature type="region of interest" description="Disordered" evidence="5">
    <location>
        <begin position="619"/>
        <end position="653"/>
    </location>
</feature>
<dbReference type="Pfam" id="PF12937">
    <property type="entry name" value="F-box-like"/>
    <property type="match status" value="1"/>
</dbReference>
<dbReference type="InterPro" id="IPR036047">
    <property type="entry name" value="F-box-like_dom_sf"/>
</dbReference>
<evidence type="ECO:0000256" key="2">
    <source>
        <dbReference type="ARBA" id="ARBA00022574"/>
    </source>
</evidence>
<feature type="repeat" description="WD" evidence="4">
    <location>
        <begin position="536"/>
        <end position="575"/>
    </location>
</feature>
<feature type="repeat" description="WD" evidence="4">
    <location>
        <begin position="496"/>
        <end position="526"/>
    </location>
</feature>
<evidence type="ECO:0000256" key="1">
    <source>
        <dbReference type="ARBA" id="ARBA00007968"/>
    </source>
</evidence>
<protein>
    <submittedName>
        <fullName evidence="7">F-box wd-40 repeat-containing protein</fullName>
    </submittedName>
</protein>
<dbReference type="Gene3D" id="2.130.10.10">
    <property type="entry name" value="YVTN repeat-like/Quinoprotein amine dehydrogenase"/>
    <property type="match status" value="2"/>
</dbReference>
<dbReference type="PROSITE" id="PS50082">
    <property type="entry name" value="WD_REPEATS_2"/>
    <property type="match status" value="4"/>
</dbReference>
<feature type="compositionally biased region" description="Low complexity" evidence="5">
    <location>
        <begin position="961"/>
        <end position="981"/>
    </location>
</feature>
<feature type="region of interest" description="Disordered" evidence="5">
    <location>
        <begin position="211"/>
        <end position="253"/>
    </location>
</feature>
<dbReference type="PRINTS" id="PR00320">
    <property type="entry name" value="GPROTEINBRPT"/>
</dbReference>
<feature type="compositionally biased region" description="Polar residues" evidence="5">
    <location>
        <begin position="928"/>
        <end position="952"/>
    </location>
</feature>
<name>A0A8H3W0G6_9PEZI</name>
<dbReference type="PANTHER" id="PTHR14604:SF4">
    <property type="entry name" value="F-BOX DOMAIN-CONTAINING PROTEIN"/>
    <property type="match status" value="1"/>
</dbReference>
<dbReference type="InterPro" id="IPR001810">
    <property type="entry name" value="F-box_dom"/>
</dbReference>
<evidence type="ECO:0000256" key="4">
    <source>
        <dbReference type="PROSITE-ProRule" id="PRU00221"/>
    </source>
</evidence>
<evidence type="ECO:0000313" key="7">
    <source>
        <dbReference type="EMBL" id="KAF0320026.1"/>
    </source>
</evidence>
<feature type="compositionally biased region" description="Polar residues" evidence="5">
    <location>
        <begin position="211"/>
        <end position="223"/>
    </location>
</feature>
<sequence>MAAFISQPDEGYSEDPLNPSFSGAQDASSSGTSGRTPAHEELTAILQRRVPSLTNDEKMELAMTIINNMPTSGVVELVKRMHPRLYIDFIQYLPPEVCLKILGYLDPVALIRVAGSCRAWHDLALDRKLWEQLYHLEGWKADYEAIQRHEDSLNERHKNYTLHRVRSSEDGHTYKKRAISEDNDLEMTDVDRPLKTEESVTGNSIFGSPASSFTGFGRNSATPTPVDVDMDRSSGSKSRSAERVDSKGKGIASPLHQSTLVGEDSLPSMVPTNACDGRPPGVPESKLWSWDASSSKYRLNWRYLYTMRRRLERNWELGRYSNFQLPRPDRPQDGHTECIYTLQYDKEYLVSGSRDRTIRIWSLINYKLLRKPLEGHNGSVLCLQFDADKDEDLIVSGSSDSDVILWRFSTGQMIQRLSHAHTESVLNVKFDKRILVTCSKDKSIKIFNRRPLKYGDPGYGDSDIIFPVPTHVRDYGYSNPTDDLPVKPPYTMIGVLDGHGAAVNAVQICDNEIVSASGDRNIKVWDWAKQVCIRTVVGHSKGIACVQYDGRRIVSGSSDNEVKVFDRFTGLEVASLRAHNNLVRTVQAGFGDLPYSAEEDKLEAKRVDQKYFEAVQKGEVSPYGEQGSSSRRSRPRNAGSSKPEDITAYGANIPPGGGGGKYARIVSGSYDQTIIIWRRDKEGVWKDVHRLRQEEGAAAAQIAWRAASEAKAQAQARTSIDQVRTSIDQPIIATITPESAQSFIHMIEITVPQGPQHLRSALMEYPTMLAYTSHIQATIAREPNPRTRTELRQILQAASLEIQFTQARARAAATAAATREAQPLAPATLPSLELDDNSPGGFDLTQIDFSAPPFRPSEAPAVDVERPARRHYIAHTTTANLESMRTTSAPTNIPQRSATPGATQTPSPAVQGHLLIQGQNQNQGQGQARSSSQPPANAQPTQPGAPVQTQATPVPVQGAQNPVPDADGGAAAHHPHIANADNGPARVFKLQYDAHRIICCSQTTVIVGWDFTNGDEELREVARLCLFGSVD</sequence>
<keyword evidence="3" id="KW-0677">Repeat</keyword>
<dbReference type="Pfam" id="PF00400">
    <property type="entry name" value="WD40"/>
    <property type="match status" value="5"/>
</dbReference>
<dbReference type="OrthoDB" id="19711at2759"/>
<dbReference type="InterPro" id="IPR015943">
    <property type="entry name" value="WD40/YVTN_repeat-like_dom_sf"/>
</dbReference>
<dbReference type="Proteomes" id="UP000434172">
    <property type="component" value="Unassembled WGS sequence"/>
</dbReference>
<feature type="domain" description="F-box" evidence="6">
    <location>
        <begin position="87"/>
        <end position="133"/>
    </location>
</feature>
<feature type="region of interest" description="Disordered" evidence="5">
    <location>
        <begin position="1"/>
        <end position="37"/>
    </location>
</feature>
<keyword evidence="2 4" id="KW-0853">WD repeat</keyword>
<comment type="caution">
    <text evidence="7">The sequence shown here is derived from an EMBL/GenBank/DDBJ whole genome shotgun (WGS) entry which is preliminary data.</text>
</comment>
<dbReference type="InterPro" id="IPR036322">
    <property type="entry name" value="WD40_repeat_dom_sf"/>
</dbReference>
<feature type="region of interest" description="Disordered" evidence="5">
    <location>
        <begin position="920"/>
        <end position="981"/>
    </location>
</feature>
<feature type="compositionally biased region" description="Polar residues" evidence="5">
    <location>
        <begin position="19"/>
        <end position="35"/>
    </location>
</feature>
<dbReference type="PROSITE" id="PS50181">
    <property type="entry name" value="FBOX"/>
    <property type="match status" value="1"/>
</dbReference>
<feature type="repeat" description="WD" evidence="4">
    <location>
        <begin position="373"/>
        <end position="416"/>
    </location>
</feature>
<evidence type="ECO:0000259" key="6">
    <source>
        <dbReference type="PROSITE" id="PS50181"/>
    </source>
</evidence>
<dbReference type="EMBL" id="WOWK01000088">
    <property type="protein sequence ID" value="KAF0320026.1"/>
    <property type="molecule type" value="Genomic_DNA"/>
</dbReference>
<comment type="similarity">
    <text evidence="1">Belongs to the WD repeat MET30/SCONB/SCON-2 family.</text>
</comment>
<dbReference type="PANTHER" id="PTHR14604">
    <property type="entry name" value="WD40 REPEAT PF20"/>
    <property type="match status" value="1"/>
</dbReference>
<dbReference type="SUPFAM" id="SSF50978">
    <property type="entry name" value="WD40 repeat-like"/>
    <property type="match status" value="1"/>
</dbReference>
<evidence type="ECO:0000313" key="8">
    <source>
        <dbReference type="Proteomes" id="UP000434172"/>
    </source>
</evidence>
<feature type="repeat" description="WD" evidence="4">
    <location>
        <begin position="332"/>
        <end position="371"/>
    </location>
</feature>
<feature type="compositionally biased region" description="Polar residues" evidence="5">
    <location>
        <begin position="875"/>
        <end position="908"/>
    </location>
</feature>
<gene>
    <name evidence="7" type="ORF">GQ607_012794</name>
</gene>
<dbReference type="SUPFAM" id="SSF81383">
    <property type="entry name" value="F-box domain"/>
    <property type="match status" value="1"/>
</dbReference>
<proteinExistence type="inferred from homology"/>
<dbReference type="SMART" id="SM00320">
    <property type="entry name" value="WD40"/>
    <property type="match status" value="6"/>
</dbReference>
<keyword evidence="8" id="KW-1185">Reference proteome</keyword>
<organism evidence="7 8">
    <name type="scientific">Colletotrichum asianum</name>
    <dbReference type="NCBI Taxonomy" id="702518"/>
    <lineage>
        <taxon>Eukaryota</taxon>
        <taxon>Fungi</taxon>
        <taxon>Dikarya</taxon>
        <taxon>Ascomycota</taxon>
        <taxon>Pezizomycotina</taxon>
        <taxon>Sordariomycetes</taxon>
        <taxon>Hypocreomycetidae</taxon>
        <taxon>Glomerellales</taxon>
        <taxon>Glomerellaceae</taxon>
        <taxon>Colletotrichum</taxon>
        <taxon>Colletotrichum gloeosporioides species complex</taxon>
    </lineage>
</organism>
<feature type="compositionally biased region" description="Basic and acidic residues" evidence="5">
    <location>
        <begin position="229"/>
        <end position="248"/>
    </location>
</feature>
<dbReference type="PROSITE" id="PS50294">
    <property type="entry name" value="WD_REPEATS_REGION"/>
    <property type="match status" value="3"/>
</dbReference>